<dbReference type="PANTHER" id="PTHR30474">
    <property type="entry name" value="CELL CYCLE PROTEIN"/>
    <property type="match status" value="1"/>
</dbReference>
<dbReference type="Pfam" id="PF01098">
    <property type="entry name" value="FTSW_RODA_SPOVE"/>
    <property type="match status" value="1"/>
</dbReference>
<comment type="catalytic activity">
    <reaction evidence="20">
        <text>[GlcNAc-(1-&gt;4)-Mur2Ac(oyl-L-Ala-gamma-D-Glu-L-Lys-D-Ala-D-Ala)](n)-di-trans,octa-cis-undecaprenyl diphosphate + beta-D-GlcNAc-(1-&gt;4)-Mur2Ac(oyl-L-Ala-gamma-D-Glu-L-Lys-D-Ala-D-Ala)-di-trans,octa-cis-undecaprenyl diphosphate = [GlcNAc-(1-&gt;4)-Mur2Ac(oyl-L-Ala-gamma-D-Glu-L-Lys-D-Ala-D-Ala)](n+1)-di-trans,octa-cis-undecaprenyl diphosphate + di-trans,octa-cis-undecaprenyl diphosphate + H(+)</text>
        <dbReference type="Rhea" id="RHEA:23708"/>
        <dbReference type="Rhea" id="RHEA-COMP:9602"/>
        <dbReference type="Rhea" id="RHEA-COMP:9603"/>
        <dbReference type="ChEBI" id="CHEBI:15378"/>
        <dbReference type="ChEBI" id="CHEBI:58405"/>
        <dbReference type="ChEBI" id="CHEBI:60033"/>
        <dbReference type="ChEBI" id="CHEBI:78435"/>
        <dbReference type="EC" id="2.4.99.28"/>
    </reaction>
</comment>
<dbReference type="GO" id="GO:0071555">
    <property type="term" value="P:cell wall organization"/>
    <property type="evidence" value="ECO:0007669"/>
    <property type="project" value="UniProtKB-KW"/>
</dbReference>
<comment type="pathway">
    <text evidence="2">Cell wall biogenesis; peptidoglycan biosynthesis.</text>
</comment>
<dbReference type="NCBIfam" id="TIGR02614">
    <property type="entry name" value="ftsW"/>
    <property type="match status" value="1"/>
</dbReference>
<feature type="transmembrane region" description="Helical" evidence="22">
    <location>
        <begin position="12"/>
        <end position="37"/>
    </location>
</feature>
<keyword evidence="13" id="KW-0961">Cell wall biogenesis/degradation</keyword>
<name>D9SKK2_CLOC7</name>
<evidence type="ECO:0000256" key="11">
    <source>
        <dbReference type="ARBA" id="ARBA00023136"/>
    </source>
</evidence>
<comment type="function">
    <text evidence="21">Peptidoglycan polymerase that is essential for cell division.</text>
</comment>
<dbReference type="PANTHER" id="PTHR30474:SF2">
    <property type="entry name" value="PEPTIDOGLYCAN GLYCOSYLTRANSFERASE FTSW-RELATED"/>
    <property type="match status" value="1"/>
</dbReference>
<keyword evidence="5" id="KW-0328">Glycosyltransferase</keyword>
<evidence type="ECO:0000256" key="17">
    <source>
        <dbReference type="ARBA" id="ARBA00041185"/>
    </source>
</evidence>
<feature type="transmembrane region" description="Helical" evidence="22">
    <location>
        <begin position="164"/>
        <end position="181"/>
    </location>
</feature>
<dbReference type="GO" id="GO:0032153">
    <property type="term" value="C:cell division site"/>
    <property type="evidence" value="ECO:0007669"/>
    <property type="project" value="TreeGrafter"/>
</dbReference>
<evidence type="ECO:0000256" key="20">
    <source>
        <dbReference type="ARBA" id="ARBA00049902"/>
    </source>
</evidence>
<feature type="transmembrane region" description="Helical" evidence="22">
    <location>
        <begin position="306"/>
        <end position="328"/>
    </location>
</feature>
<dbReference type="GO" id="GO:0005886">
    <property type="term" value="C:plasma membrane"/>
    <property type="evidence" value="ECO:0007669"/>
    <property type="project" value="UniProtKB-SubCell"/>
</dbReference>
<dbReference type="InterPro" id="IPR001182">
    <property type="entry name" value="FtsW/RodA"/>
</dbReference>
<evidence type="ECO:0000256" key="1">
    <source>
        <dbReference type="ARBA" id="ARBA00004651"/>
    </source>
</evidence>
<dbReference type="GO" id="GO:0015648">
    <property type="term" value="F:lipid-linked peptidoglycan transporter activity"/>
    <property type="evidence" value="ECO:0007669"/>
    <property type="project" value="TreeGrafter"/>
</dbReference>
<dbReference type="InterPro" id="IPR018365">
    <property type="entry name" value="Cell_cycle_FtsW-rel_CS"/>
</dbReference>
<keyword evidence="11 22" id="KW-0472">Membrane</keyword>
<evidence type="ECO:0000256" key="16">
    <source>
        <dbReference type="ARBA" id="ARBA00038053"/>
    </source>
</evidence>
<dbReference type="PROSITE" id="PS00428">
    <property type="entry name" value="FTSW_RODA_SPOVE"/>
    <property type="match status" value="1"/>
</dbReference>
<dbReference type="GO" id="GO:0009252">
    <property type="term" value="P:peptidoglycan biosynthetic process"/>
    <property type="evidence" value="ECO:0007669"/>
    <property type="project" value="UniProtKB-KW"/>
</dbReference>
<evidence type="ECO:0000256" key="18">
    <source>
        <dbReference type="ARBA" id="ARBA00041418"/>
    </source>
</evidence>
<evidence type="ECO:0000256" key="8">
    <source>
        <dbReference type="ARBA" id="ARBA00022960"/>
    </source>
</evidence>
<dbReference type="OrthoDB" id="9812661at2"/>
<evidence type="ECO:0000313" key="24">
    <source>
        <dbReference type="Proteomes" id="UP000002730"/>
    </source>
</evidence>
<gene>
    <name evidence="23" type="ordered locus">Clocel_1754</name>
</gene>
<evidence type="ECO:0000256" key="12">
    <source>
        <dbReference type="ARBA" id="ARBA00023306"/>
    </source>
</evidence>
<feature type="transmembrane region" description="Helical" evidence="22">
    <location>
        <begin position="274"/>
        <end position="294"/>
    </location>
</feature>
<evidence type="ECO:0000313" key="23">
    <source>
        <dbReference type="EMBL" id="ADL51498.1"/>
    </source>
</evidence>
<keyword evidence="24" id="KW-1185">Reference proteome</keyword>
<keyword evidence="8" id="KW-0133">Cell shape</keyword>
<feature type="transmembrane region" description="Helical" evidence="22">
    <location>
        <begin position="140"/>
        <end position="158"/>
    </location>
</feature>
<evidence type="ECO:0000256" key="14">
    <source>
        <dbReference type="ARBA" id="ARBA00032370"/>
    </source>
</evidence>
<evidence type="ECO:0000256" key="22">
    <source>
        <dbReference type="SAM" id="Phobius"/>
    </source>
</evidence>
<keyword evidence="6" id="KW-0808">Transferase</keyword>
<dbReference type="GO" id="GO:0008955">
    <property type="term" value="F:peptidoglycan glycosyltransferase activity"/>
    <property type="evidence" value="ECO:0007669"/>
    <property type="project" value="UniProtKB-EC"/>
</dbReference>
<dbReference type="eggNOG" id="COG0772">
    <property type="taxonomic scope" value="Bacteria"/>
</dbReference>
<evidence type="ECO:0000256" key="2">
    <source>
        <dbReference type="ARBA" id="ARBA00004752"/>
    </source>
</evidence>
<evidence type="ECO:0000256" key="5">
    <source>
        <dbReference type="ARBA" id="ARBA00022676"/>
    </source>
</evidence>
<feature type="transmembrane region" description="Helical" evidence="22">
    <location>
        <begin position="111"/>
        <end position="128"/>
    </location>
</feature>
<dbReference type="NCBIfam" id="TIGR02615">
    <property type="entry name" value="spoVE"/>
    <property type="match status" value="1"/>
</dbReference>
<dbReference type="InterPro" id="IPR013438">
    <property type="entry name" value="SpoVE"/>
</dbReference>
<feature type="transmembrane region" description="Helical" evidence="22">
    <location>
        <begin position="49"/>
        <end position="68"/>
    </location>
</feature>
<keyword evidence="12" id="KW-0131">Cell cycle</keyword>
<feature type="transmembrane region" description="Helical" evidence="22">
    <location>
        <begin position="188"/>
        <end position="206"/>
    </location>
</feature>
<dbReference type="STRING" id="573061.Clocel_1754"/>
<dbReference type="InterPro" id="IPR013437">
    <property type="entry name" value="FtsW"/>
</dbReference>
<organism evidence="23 24">
    <name type="scientific">Clostridium cellulovorans (strain ATCC 35296 / DSM 3052 / OCM 3 / 743B)</name>
    <dbReference type="NCBI Taxonomy" id="573061"/>
    <lineage>
        <taxon>Bacteria</taxon>
        <taxon>Bacillati</taxon>
        <taxon>Bacillota</taxon>
        <taxon>Clostridia</taxon>
        <taxon>Eubacteriales</taxon>
        <taxon>Clostridiaceae</taxon>
        <taxon>Clostridium</taxon>
    </lineage>
</organism>
<feature type="transmembrane region" description="Helical" evidence="22">
    <location>
        <begin position="80"/>
        <end position="99"/>
    </location>
</feature>
<keyword evidence="10 22" id="KW-1133">Transmembrane helix</keyword>
<protein>
    <recommendedName>
        <fullName evidence="17">Probable peptidoglycan glycosyltransferase FtsW</fullName>
        <ecNumber evidence="19">2.4.99.28</ecNumber>
    </recommendedName>
    <alternativeName>
        <fullName evidence="18">Cell division protein FtsW</fullName>
    </alternativeName>
    <alternativeName>
        <fullName evidence="15">Cell wall polymerase</fullName>
    </alternativeName>
    <alternativeName>
        <fullName evidence="14">Peptidoglycan polymerase</fullName>
    </alternativeName>
</protein>
<dbReference type="RefSeq" id="WP_010077289.1">
    <property type="nucleotide sequence ID" value="NC_014393.1"/>
</dbReference>
<reference evidence="23 24" key="1">
    <citation type="submission" date="2010-08" db="EMBL/GenBank/DDBJ databases">
        <title>Complete sequence of Clostridium cellulovorans 743B.</title>
        <authorList>
            <consortium name="US DOE Joint Genome Institute"/>
            <person name="Lucas S."/>
            <person name="Copeland A."/>
            <person name="Lapidus A."/>
            <person name="Cheng J.-F."/>
            <person name="Bruce D."/>
            <person name="Goodwin L."/>
            <person name="Pitluck S."/>
            <person name="Chertkov O."/>
            <person name="Detter J.C."/>
            <person name="Han C."/>
            <person name="Tapia R."/>
            <person name="Land M."/>
            <person name="Hauser L."/>
            <person name="Chang Y.-J."/>
            <person name="Jeffries C."/>
            <person name="Kyrpides N."/>
            <person name="Ivanova N."/>
            <person name="Mikhailova N."/>
            <person name="Hemme C.L."/>
            <person name="Woyke T."/>
        </authorList>
    </citation>
    <scope>NUCLEOTIDE SEQUENCE [LARGE SCALE GENOMIC DNA]</scope>
    <source>
        <strain evidence="24">ATCC 35296 / DSM 3052 / OCM 3 / 743B</strain>
    </source>
</reference>
<dbReference type="HOGENOM" id="CLU_029243_0_1_9"/>
<dbReference type="EMBL" id="CP002160">
    <property type="protein sequence ID" value="ADL51498.1"/>
    <property type="molecule type" value="Genomic_DNA"/>
</dbReference>
<dbReference type="EC" id="2.4.99.28" evidence="19"/>
<evidence type="ECO:0000256" key="19">
    <source>
        <dbReference type="ARBA" id="ARBA00044770"/>
    </source>
</evidence>
<keyword evidence="3" id="KW-1003">Cell membrane</keyword>
<accession>D9SKK2</accession>
<keyword evidence="7 22" id="KW-0812">Transmembrane</keyword>
<evidence type="ECO:0000256" key="21">
    <source>
        <dbReference type="ARBA" id="ARBA00049966"/>
    </source>
</evidence>
<keyword evidence="4" id="KW-0132">Cell division</keyword>
<comment type="subcellular location">
    <subcellularLocation>
        <location evidence="1">Cell membrane</location>
        <topology evidence="1">Multi-pass membrane protein</topology>
    </subcellularLocation>
</comment>
<evidence type="ECO:0000256" key="13">
    <source>
        <dbReference type="ARBA" id="ARBA00023316"/>
    </source>
</evidence>
<proteinExistence type="inferred from homology"/>
<evidence type="ECO:0000256" key="4">
    <source>
        <dbReference type="ARBA" id="ARBA00022618"/>
    </source>
</evidence>
<dbReference type="AlphaFoldDB" id="D9SKK2"/>
<feature type="transmembrane region" description="Helical" evidence="22">
    <location>
        <begin position="340"/>
        <end position="361"/>
    </location>
</feature>
<evidence type="ECO:0000256" key="7">
    <source>
        <dbReference type="ARBA" id="ARBA00022692"/>
    </source>
</evidence>
<evidence type="ECO:0000256" key="10">
    <source>
        <dbReference type="ARBA" id="ARBA00022989"/>
    </source>
</evidence>
<evidence type="ECO:0000256" key="3">
    <source>
        <dbReference type="ARBA" id="ARBA00022475"/>
    </source>
</evidence>
<evidence type="ECO:0000256" key="6">
    <source>
        <dbReference type="ARBA" id="ARBA00022679"/>
    </source>
</evidence>
<dbReference type="GO" id="GO:0051301">
    <property type="term" value="P:cell division"/>
    <property type="evidence" value="ECO:0007669"/>
    <property type="project" value="UniProtKB-KW"/>
</dbReference>
<dbReference type="Proteomes" id="UP000002730">
    <property type="component" value="Chromosome"/>
</dbReference>
<comment type="similarity">
    <text evidence="16">Belongs to the SEDS family. FtsW subfamily.</text>
</comment>
<keyword evidence="9" id="KW-0573">Peptidoglycan synthesis</keyword>
<dbReference type="KEGG" id="ccb:Clocel_1754"/>
<evidence type="ECO:0000256" key="15">
    <source>
        <dbReference type="ARBA" id="ARBA00033270"/>
    </source>
</evidence>
<sequence>MQKIKKKVEVDFTLLSVLLLLVFIGVVMVFSASSYVALNDPAYNDMYYFLKKQGTFAVVGLATMFYVLRIDYHKYKKWTLVFMLLTIPINLAVFAFDPVKGAQRWIRFGPMNLQPSEIAKYVMVLFLAHSISRKGDKMQSFLYGVLPYLGVAGAYAALVLIQKSLSITMVILGTTLILLFVGGVKKKYFAIVLGLVFTFGVVFILIEPYRLERLLSFTDPFADPRGDGYQLIQSWYALASGGLLGQGLGQSRQKCFFIPEPHNDFIFSIIGEELGLVGCLFILFLFSVLIYRGIRIASKAKDTYGSLLAVGIISVIAIQTVINIAVVTGAMPVTGVPMPFISYGGSSLVINLASMGILLNISSQTEK</sequence>
<dbReference type="GO" id="GO:0008360">
    <property type="term" value="P:regulation of cell shape"/>
    <property type="evidence" value="ECO:0007669"/>
    <property type="project" value="UniProtKB-KW"/>
</dbReference>
<evidence type="ECO:0000256" key="9">
    <source>
        <dbReference type="ARBA" id="ARBA00022984"/>
    </source>
</evidence>